<organism evidence="2 3">
    <name type="scientific">Pseudoalteromonas xiamenensis</name>
    <dbReference type="NCBI Taxonomy" id="882626"/>
    <lineage>
        <taxon>Bacteria</taxon>
        <taxon>Pseudomonadati</taxon>
        <taxon>Pseudomonadota</taxon>
        <taxon>Gammaproteobacteria</taxon>
        <taxon>Alteromonadales</taxon>
        <taxon>Pseudoalteromonadaceae</taxon>
        <taxon>Pseudoalteromonas</taxon>
    </lineage>
</organism>
<evidence type="ECO:0000313" key="2">
    <source>
        <dbReference type="EMBL" id="QTH72254.1"/>
    </source>
</evidence>
<dbReference type="EMBL" id="CP072133">
    <property type="protein sequence ID" value="QTH72254.1"/>
    <property type="molecule type" value="Genomic_DNA"/>
</dbReference>
<evidence type="ECO:0000313" key="3">
    <source>
        <dbReference type="Proteomes" id="UP000664904"/>
    </source>
</evidence>
<sequence length="426" mass="48023">MKHSIFAMAALMSSGQVLATNIDVYDSGYQSSYFCLDQQLYNGVPKYCGATGTYTYKHIPVAVEKNSNHFEVFSNNENGNLVTYLVKNYNEKVKVHTEYNWNDPHTNAVVDVDKDGYVYVQLSSRGLGHKYRSGHLYKSTAPYGTDFQKLKGAPNHGDFNQSYPQLHLDHSANRLAIFTRYEYVGTSSVRTLWVDNNGTERKLVEGGHYAVSDTNDDGEFYVAYNYHPNFNLDRRANIHVIRSNTLNPTVWYNIKGEKLTLPLLENDPRTLVYNSEAKGTYIYMKDIVAEEKGTAGGVRILFTESTSFDPTKGSRYVKDMNIKSANNIQINTLTATNHNYSAATYLTDKWGWHVQGALVNGNNGKPYFGGDINYFSDTRTGWKLDNTTKGNFTYIRKVRGSGYKAVGSKGTVDLPSNNTQVRIEVK</sequence>
<protein>
    <submittedName>
        <fullName evidence="2">Uncharacterized protein</fullName>
    </submittedName>
</protein>
<gene>
    <name evidence="2" type="ORF">J5O05_05095</name>
</gene>
<proteinExistence type="predicted"/>
<dbReference type="KEGG" id="pxi:J5O05_05095"/>
<keyword evidence="3" id="KW-1185">Reference proteome</keyword>
<reference evidence="2" key="1">
    <citation type="submission" date="2021-03" db="EMBL/GenBank/DDBJ databases">
        <title>Complete Genome of Pseudoalteromonas xiamenensis STKMTI.2, a new potential marine bacterium producing anti-Vibrio compounds.</title>
        <authorList>
            <person name="Handayani D.P."/>
            <person name="Isnansetyo A."/>
            <person name="Istiqomah I."/>
            <person name="Jumina J."/>
        </authorList>
    </citation>
    <scope>NUCLEOTIDE SEQUENCE</scope>
    <source>
        <strain evidence="2">STKMTI.2</strain>
    </source>
</reference>
<feature type="signal peptide" evidence="1">
    <location>
        <begin position="1"/>
        <end position="19"/>
    </location>
</feature>
<keyword evidence="1" id="KW-0732">Signal</keyword>
<name>A0A975DII7_9GAMM</name>
<dbReference type="Proteomes" id="UP000664904">
    <property type="component" value="Chromosome"/>
</dbReference>
<accession>A0A975DII7</accession>
<dbReference type="RefSeq" id="WP_208843876.1">
    <property type="nucleotide sequence ID" value="NZ_CP072133.1"/>
</dbReference>
<dbReference type="AlphaFoldDB" id="A0A975DII7"/>
<feature type="chain" id="PRO_5036787888" evidence="1">
    <location>
        <begin position="20"/>
        <end position="426"/>
    </location>
</feature>
<evidence type="ECO:0000256" key="1">
    <source>
        <dbReference type="SAM" id="SignalP"/>
    </source>
</evidence>